<dbReference type="STRING" id="571915.CMUST_12150"/>
<reference evidence="5 6" key="1">
    <citation type="journal article" date="2015" name="Genome Announc.">
        <title>Complete Genome Sequence of the Type Strain Corynebacterium mustelae DSM 45274, Isolated from Various Tissues of a Male Ferret with Lethal Sepsis.</title>
        <authorList>
            <person name="Ruckert C."/>
            <person name="Eimer J."/>
            <person name="Winkler A."/>
            <person name="Tauch A."/>
        </authorList>
    </citation>
    <scope>NUCLEOTIDE SEQUENCE [LARGE SCALE GENOMIC DNA]</scope>
    <source>
        <strain evidence="5 6">DSM 45274</strain>
    </source>
</reference>
<dbReference type="RefSeq" id="WP_047262712.1">
    <property type="nucleotide sequence ID" value="NZ_CP011542.1"/>
</dbReference>
<keyword evidence="1 2" id="KW-0238">DNA-binding</keyword>
<dbReference type="InterPro" id="IPR036271">
    <property type="entry name" value="Tet_transcr_reg_TetR-rel_C_sf"/>
</dbReference>
<keyword evidence="6" id="KW-1185">Reference proteome</keyword>
<name>A0A0G3H017_9CORY</name>
<dbReference type="PANTHER" id="PTHR30328">
    <property type="entry name" value="TRANSCRIPTIONAL REPRESSOR"/>
    <property type="match status" value="1"/>
</dbReference>
<dbReference type="KEGG" id="cmv:CMUST_12150"/>
<sequence length="259" mass="28643">MDANSNTVDAQSVDSPTTGESLPATEITPETVLQIALLKFAELGFNDARLETIAKESGMSKRMIHYHFGDKKGLYQRCLVLAINRLRPTMEEMALDSDVPVEGVKKIVEAVFSRYVAHPEAIRLLAVENLMQYANLVEAQPIVDQSSITLQLDKLLMLGQDAGAFRPGISAQDVFTLIASLAIFRITVRNTTINLYNIDMMDENNTQGMARMAVDAVLAFLTSHLKTGDQISYLCPMTASEALEVEEDSTYEISPDMFQ</sequence>
<reference evidence="6" key="2">
    <citation type="submission" date="2015-05" db="EMBL/GenBank/DDBJ databases">
        <title>Complete genome sequence of Corynebacterium mustelae DSM 45274, isolated from various tissues of a male ferret with lethal sepsis.</title>
        <authorList>
            <person name="Ruckert C."/>
            <person name="Albersmeier A."/>
            <person name="Winkler A."/>
            <person name="Tauch A."/>
        </authorList>
    </citation>
    <scope>NUCLEOTIDE SEQUENCE [LARGE SCALE GENOMIC DNA]</scope>
    <source>
        <strain evidence="6">DSM 45274</strain>
    </source>
</reference>
<dbReference type="SUPFAM" id="SSF46689">
    <property type="entry name" value="Homeodomain-like"/>
    <property type="match status" value="1"/>
</dbReference>
<dbReference type="Proteomes" id="UP000035199">
    <property type="component" value="Chromosome"/>
</dbReference>
<evidence type="ECO:0000313" key="6">
    <source>
        <dbReference type="Proteomes" id="UP000035199"/>
    </source>
</evidence>
<dbReference type="GO" id="GO:0006355">
    <property type="term" value="P:regulation of DNA-templated transcription"/>
    <property type="evidence" value="ECO:0007669"/>
    <property type="project" value="UniProtKB-ARBA"/>
</dbReference>
<dbReference type="PRINTS" id="PR00455">
    <property type="entry name" value="HTHTETR"/>
</dbReference>
<dbReference type="EMBL" id="CP011542">
    <property type="protein sequence ID" value="AKK06741.1"/>
    <property type="molecule type" value="Genomic_DNA"/>
</dbReference>
<feature type="region of interest" description="Disordered" evidence="3">
    <location>
        <begin position="1"/>
        <end position="25"/>
    </location>
</feature>
<dbReference type="InterPro" id="IPR041474">
    <property type="entry name" value="NicS_C"/>
</dbReference>
<accession>A0A0G3H017</accession>
<feature type="domain" description="HTH tetR-type" evidence="4">
    <location>
        <begin position="26"/>
        <end position="86"/>
    </location>
</feature>
<dbReference type="InterPro" id="IPR009057">
    <property type="entry name" value="Homeodomain-like_sf"/>
</dbReference>
<evidence type="ECO:0000256" key="2">
    <source>
        <dbReference type="PROSITE-ProRule" id="PRU00335"/>
    </source>
</evidence>
<dbReference type="PROSITE" id="PS50977">
    <property type="entry name" value="HTH_TETR_2"/>
    <property type="match status" value="1"/>
</dbReference>
<dbReference type="PATRIC" id="fig|571915.4.peg.2595"/>
<proteinExistence type="predicted"/>
<dbReference type="InterPro" id="IPR050109">
    <property type="entry name" value="HTH-type_TetR-like_transc_reg"/>
</dbReference>
<dbReference type="InterPro" id="IPR001647">
    <property type="entry name" value="HTH_TetR"/>
</dbReference>
<evidence type="ECO:0000313" key="5">
    <source>
        <dbReference type="EMBL" id="AKK06741.1"/>
    </source>
</evidence>
<dbReference type="GO" id="GO:0003677">
    <property type="term" value="F:DNA binding"/>
    <property type="evidence" value="ECO:0007669"/>
    <property type="project" value="UniProtKB-UniRule"/>
</dbReference>
<feature type="compositionally biased region" description="Polar residues" evidence="3">
    <location>
        <begin position="1"/>
        <end position="20"/>
    </location>
</feature>
<protein>
    <submittedName>
        <fullName evidence="5">Transcriptional regulator, TetR family</fullName>
    </submittedName>
</protein>
<dbReference type="Gene3D" id="1.10.357.10">
    <property type="entry name" value="Tetracycline Repressor, domain 2"/>
    <property type="match status" value="1"/>
</dbReference>
<dbReference type="Pfam" id="PF17938">
    <property type="entry name" value="TetR_C_29"/>
    <property type="match status" value="1"/>
</dbReference>
<evidence type="ECO:0000256" key="1">
    <source>
        <dbReference type="ARBA" id="ARBA00023125"/>
    </source>
</evidence>
<feature type="DNA-binding region" description="H-T-H motif" evidence="2">
    <location>
        <begin position="49"/>
        <end position="68"/>
    </location>
</feature>
<dbReference type="OrthoDB" id="4726108at2"/>
<dbReference type="AlphaFoldDB" id="A0A0G3H017"/>
<evidence type="ECO:0000259" key="4">
    <source>
        <dbReference type="PROSITE" id="PS50977"/>
    </source>
</evidence>
<dbReference type="SUPFAM" id="SSF48498">
    <property type="entry name" value="Tetracyclin repressor-like, C-terminal domain"/>
    <property type="match status" value="1"/>
</dbReference>
<evidence type="ECO:0000256" key="3">
    <source>
        <dbReference type="SAM" id="MobiDB-lite"/>
    </source>
</evidence>
<dbReference type="PANTHER" id="PTHR30328:SF54">
    <property type="entry name" value="HTH-TYPE TRANSCRIPTIONAL REPRESSOR SCO4008"/>
    <property type="match status" value="1"/>
</dbReference>
<gene>
    <name evidence="5" type="ORF">CMUST_12150</name>
</gene>
<organism evidence="5 6">
    <name type="scientific">Corynebacterium mustelae</name>
    <dbReference type="NCBI Taxonomy" id="571915"/>
    <lineage>
        <taxon>Bacteria</taxon>
        <taxon>Bacillati</taxon>
        <taxon>Actinomycetota</taxon>
        <taxon>Actinomycetes</taxon>
        <taxon>Mycobacteriales</taxon>
        <taxon>Corynebacteriaceae</taxon>
        <taxon>Corynebacterium</taxon>
    </lineage>
</organism>
<dbReference type="Pfam" id="PF00440">
    <property type="entry name" value="TetR_N"/>
    <property type="match status" value="1"/>
</dbReference>